<dbReference type="RefSeq" id="WP_161081625.1">
    <property type="nucleotide sequence ID" value="NZ_WWCX01000001.1"/>
</dbReference>
<dbReference type="Proteomes" id="UP000447355">
    <property type="component" value="Unassembled WGS sequence"/>
</dbReference>
<protein>
    <recommendedName>
        <fullName evidence="3">XRE family transcriptional regulator</fullName>
    </recommendedName>
</protein>
<name>A0A845GG24_9BURK</name>
<accession>A0A845GG24</accession>
<evidence type="ECO:0000313" key="1">
    <source>
        <dbReference type="EMBL" id="MYM92352.1"/>
    </source>
</evidence>
<sequence length="98" mass="11114">MPKDFHHDLSYDPNRFVDLLLEKMSLKNDAALCRVLEVAPPIVSKVRHRRLPVGAALLIRIHEESDIPLRDLRLMLGDRRSKQRLSNGPNKAVAARAA</sequence>
<comment type="caution">
    <text evidence="1">The sequence shown here is derived from an EMBL/GenBank/DDBJ whole genome shotgun (WGS) entry which is preliminary data.</text>
</comment>
<evidence type="ECO:0000313" key="2">
    <source>
        <dbReference type="Proteomes" id="UP000447355"/>
    </source>
</evidence>
<gene>
    <name evidence="1" type="ORF">GTP90_00585</name>
</gene>
<organism evidence="1 2">
    <name type="scientific">Duganella vulcania</name>
    <dbReference type="NCBI Taxonomy" id="2692166"/>
    <lineage>
        <taxon>Bacteria</taxon>
        <taxon>Pseudomonadati</taxon>
        <taxon>Pseudomonadota</taxon>
        <taxon>Betaproteobacteria</taxon>
        <taxon>Burkholderiales</taxon>
        <taxon>Oxalobacteraceae</taxon>
        <taxon>Telluria group</taxon>
        <taxon>Duganella</taxon>
    </lineage>
</organism>
<reference evidence="1" key="1">
    <citation type="submission" date="2019-12" db="EMBL/GenBank/DDBJ databases">
        <title>Novel species isolated from a subtropical stream in China.</title>
        <authorList>
            <person name="Lu H."/>
        </authorList>
    </citation>
    <scope>NUCLEOTIDE SEQUENCE [LARGE SCALE GENOMIC DNA]</scope>
    <source>
        <strain evidence="1">FT81W</strain>
    </source>
</reference>
<dbReference type="EMBL" id="WWCX01000001">
    <property type="protein sequence ID" value="MYM92352.1"/>
    <property type="molecule type" value="Genomic_DNA"/>
</dbReference>
<evidence type="ECO:0008006" key="3">
    <source>
        <dbReference type="Google" id="ProtNLM"/>
    </source>
</evidence>
<proteinExistence type="predicted"/>
<dbReference type="AlphaFoldDB" id="A0A845GG24"/>